<keyword evidence="1" id="KW-0472">Membrane</keyword>
<feature type="transmembrane region" description="Helical" evidence="1">
    <location>
        <begin position="200"/>
        <end position="220"/>
    </location>
</feature>
<organism evidence="2 3">
    <name type="scientific">Colletotrichum kahawae</name>
    <name type="common">Coffee berry disease fungus</name>
    <dbReference type="NCBI Taxonomy" id="34407"/>
    <lineage>
        <taxon>Eukaryota</taxon>
        <taxon>Fungi</taxon>
        <taxon>Dikarya</taxon>
        <taxon>Ascomycota</taxon>
        <taxon>Pezizomycotina</taxon>
        <taxon>Sordariomycetes</taxon>
        <taxon>Hypocreomycetidae</taxon>
        <taxon>Glomerellales</taxon>
        <taxon>Glomerellaceae</taxon>
        <taxon>Colletotrichum</taxon>
        <taxon>Colletotrichum gloeosporioides species complex</taxon>
    </lineage>
</organism>
<proteinExistence type="predicted"/>
<sequence length="319" mass="35819">MAESTTCAPVNGNPDFYGLGIRIGIYCQWVSSWLQVLIDPGSAEEVHKVNAIFVLAVIIATVVAQYDNSIQQIELYIMLQFAFGFFVAVLPIFGIRNRLLRLDKSQELFLHFADQHQKHVDKKTSINKRLNREITSSCLQDIVDRHRSINPARQTTWSLIPMTLQSFMGFINRSEAEREADMAADIPIELITGLKSKHRYIWVPIVSNALTAFTIVYFILSVELTLMWNEVQGVNILRSTGQLIPFIIGSVSVTQVAKQMIVLGFQKLFPSWEKYAVDVSYNACGQVEFALRDIHPTAVGLQNMPSNQASTVQGAANQP</sequence>
<reference evidence="2" key="1">
    <citation type="submission" date="2023-02" db="EMBL/GenBank/DDBJ databases">
        <title>Colletotrichum kahawae CIFC_Que2 genome sequencing and assembly.</title>
        <authorList>
            <person name="Baroncelli R."/>
        </authorList>
    </citation>
    <scope>NUCLEOTIDE SEQUENCE</scope>
    <source>
        <strain evidence="2">CIFC_Que2</strain>
    </source>
</reference>
<gene>
    <name evidence="2" type="ORF">CKAH01_13279</name>
</gene>
<keyword evidence="3" id="KW-1185">Reference proteome</keyword>
<evidence type="ECO:0000256" key="1">
    <source>
        <dbReference type="SAM" id="Phobius"/>
    </source>
</evidence>
<dbReference type="EMBL" id="VYYT01000049">
    <property type="protein sequence ID" value="KAK2774056.1"/>
    <property type="molecule type" value="Genomic_DNA"/>
</dbReference>
<keyword evidence="1" id="KW-0812">Transmembrane</keyword>
<comment type="caution">
    <text evidence="2">The sequence shown here is derived from an EMBL/GenBank/DDBJ whole genome shotgun (WGS) entry which is preliminary data.</text>
</comment>
<protein>
    <submittedName>
        <fullName evidence="2">Uncharacterized protein</fullName>
    </submittedName>
</protein>
<keyword evidence="1" id="KW-1133">Transmembrane helix</keyword>
<feature type="transmembrane region" description="Helical" evidence="1">
    <location>
        <begin position="73"/>
        <end position="95"/>
    </location>
</feature>
<dbReference type="Proteomes" id="UP001281614">
    <property type="component" value="Unassembled WGS sequence"/>
</dbReference>
<accession>A0AAD9YNZ0</accession>
<evidence type="ECO:0000313" key="2">
    <source>
        <dbReference type="EMBL" id="KAK2774056.1"/>
    </source>
</evidence>
<feature type="transmembrane region" description="Helical" evidence="1">
    <location>
        <begin position="49"/>
        <end position="67"/>
    </location>
</feature>
<evidence type="ECO:0000313" key="3">
    <source>
        <dbReference type="Proteomes" id="UP001281614"/>
    </source>
</evidence>
<name>A0AAD9YNZ0_COLKA</name>
<feature type="transmembrane region" description="Helical" evidence="1">
    <location>
        <begin position="16"/>
        <end position="37"/>
    </location>
</feature>
<dbReference type="AlphaFoldDB" id="A0AAD9YNZ0"/>